<dbReference type="InterPro" id="IPR001173">
    <property type="entry name" value="Glyco_trans_2-like"/>
</dbReference>
<dbReference type="Pfam" id="PF00535">
    <property type="entry name" value="Glycos_transf_2"/>
    <property type="match status" value="1"/>
</dbReference>
<dbReference type="OrthoDB" id="9802649at2"/>
<accession>A0A1H5UUN2</accession>
<keyword evidence="3" id="KW-1185">Reference proteome</keyword>
<dbReference type="CDD" id="cd04196">
    <property type="entry name" value="GT_2_like_d"/>
    <property type="match status" value="1"/>
</dbReference>
<keyword evidence="2" id="KW-0808">Transferase</keyword>
<dbReference type="GO" id="GO:0016758">
    <property type="term" value="F:hexosyltransferase activity"/>
    <property type="evidence" value="ECO:0007669"/>
    <property type="project" value="UniProtKB-ARBA"/>
</dbReference>
<dbReference type="AlphaFoldDB" id="A0A1H5UUN2"/>
<evidence type="ECO:0000313" key="3">
    <source>
        <dbReference type="Proteomes" id="UP000236738"/>
    </source>
</evidence>
<evidence type="ECO:0000313" key="2">
    <source>
        <dbReference type="EMBL" id="SEF77917.1"/>
    </source>
</evidence>
<dbReference type="Proteomes" id="UP000236738">
    <property type="component" value="Unassembled WGS sequence"/>
</dbReference>
<feature type="domain" description="Glycosyltransferase 2-like" evidence="1">
    <location>
        <begin position="4"/>
        <end position="169"/>
    </location>
</feature>
<dbReference type="EMBL" id="FNUS01000001">
    <property type="protein sequence ID" value="SEF77917.1"/>
    <property type="molecule type" value="Genomic_DNA"/>
</dbReference>
<dbReference type="InterPro" id="IPR029044">
    <property type="entry name" value="Nucleotide-diphossugar_trans"/>
</dbReference>
<dbReference type="RefSeq" id="WP_103912873.1">
    <property type="nucleotide sequence ID" value="NZ_FNUS01000001.1"/>
</dbReference>
<protein>
    <submittedName>
        <fullName evidence="2">Glycosyltransferase involved in cell wall bisynthesis</fullName>
    </submittedName>
</protein>
<sequence length="310" mass="36723">MTTSVALCTYNGEKFLKQQIDSILNQTVCVDEITICDDCSTDKTVEILNDYKIKFPDLFQIFINEKNLRSVKNFEKAISLCTKDIIFLCDQDDVWKIEKVNLFLKKFAENSNYKVICSNAELINEEGNSINKNTIWDVPFYFKKNRKKIDYFKSFCLIGNFATGANMAFDRDFISTILPFPEKNFHHDEWLAIVSSAENKFLFFDEKTAYYRIHQNQQVGGVFFENKKNIESQLFKRFNLENQNISFRILKRRILNLKKKKEKILSISGNQKSAIKTRLLQTIDNYLLNLKFQLKKENSLKYYFFELFYF</sequence>
<name>A0A1H5UUN2_9FLAO</name>
<gene>
    <name evidence="2" type="ORF">SAMN05421847_0899</name>
</gene>
<organism evidence="2 3">
    <name type="scientific">Halpernia humi</name>
    <dbReference type="NCBI Taxonomy" id="493375"/>
    <lineage>
        <taxon>Bacteria</taxon>
        <taxon>Pseudomonadati</taxon>
        <taxon>Bacteroidota</taxon>
        <taxon>Flavobacteriia</taxon>
        <taxon>Flavobacteriales</taxon>
        <taxon>Weeksellaceae</taxon>
        <taxon>Chryseobacterium group</taxon>
        <taxon>Halpernia</taxon>
    </lineage>
</organism>
<dbReference type="PANTHER" id="PTHR22916:SF3">
    <property type="entry name" value="UDP-GLCNAC:BETAGAL BETA-1,3-N-ACETYLGLUCOSAMINYLTRANSFERASE-LIKE PROTEIN 1"/>
    <property type="match status" value="1"/>
</dbReference>
<dbReference type="Gene3D" id="3.90.550.10">
    <property type="entry name" value="Spore Coat Polysaccharide Biosynthesis Protein SpsA, Chain A"/>
    <property type="match status" value="1"/>
</dbReference>
<dbReference type="PANTHER" id="PTHR22916">
    <property type="entry name" value="GLYCOSYLTRANSFERASE"/>
    <property type="match status" value="1"/>
</dbReference>
<dbReference type="SUPFAM" id="SSF53448">
    <property type="entry name" value="Nucleotide-diphospho-sugar transferases"/>
    <property type="match status" value="1"/>
</dbReference>
<reference evidence="3" key="1">
    <citation type="submission" date="2016-10" db="EMBL/GenBank/DDBJ databases">
        <authorList>
            <person name="Varghese N."/>
            <person name="Submissions S."/>
        </authorList>
    </citation>
    <scope>NUCLEOTIDE SEQUENCE [LARGE SCALE GENOMIC DNA]</scope>
    <source>
        <strain evidence="3">DSM 21580</strain>
    </source>
</reference>
<evidence type="ECO:0000259" key="1">
    <source>
        <dbReference type="Pfam" id="PF00535"/>
    </source>
</evidence>
<proteinExistence type="predicted"/>